<keyword evidence="3" id="KW-1185">Reference proteome</keyword>
<feature type="compositionally biased region" description="Polar residues" evidence="1">
    <location>
        <begin position="93"/>
        <end position="104"/>
    </location>
</feature>
<proteinExistence type="predicted"/>
<dbReference type="Proteomes" id="UP001183420">
    <property type="component" value="Unassembled WGS sequence"/>
</dbReference>
<gene>
    <name evidence="2" type="ORF">RNC47_09520</name>
</gene>
<reference evidence="3" key="1">
    <citation type="submission" date="2023-07" db="EMBL/GenBank/DDBJ databases">
        <title>30 novel species of actinomycetes from the DSMZ collection.</title>
        <authorList>
            <person name="Nouioui I."/>
        </authorList>
    </citation>
    <scope>NUCLEOTIDE SEQUENCE [LARGE SCALE GENOMIC DNA]</scope>
    <source>
        <strain evidence="3">DSM 44918</strain>
    </source>
</reference>
<feature type="compositionally biased region" description="Basic and acidic residues" evidence="1">
    <location>
        <begin position="105"/>
        <end position="123"/>
    </location>
</feature>
<feature type="compositionally biased region" description="Basic and acidic residues" evidence="1">
    <location>
        <begin position="130"/>
        <end position="145"/>
    </location>
</feature>
<feature type="region of interest" description="Disordered" evidence="1">
    <location>
        <begin position="80"/>
        <end position="145"/>
    </location>
</feature>
<dbReference type="EMBL" id="JAVREM010000007">
    <property type="protein sequence ID" value="MDT0318573.1"/>
    <property type="molecule type" value="Genomic_DNA"/>
</dbReference>
<evidence type="ECO:0000256" key="1">
    <source>
        <dbReference type="SAM" id="MobiDB-lite"/>
    </source>
</evidence>
<accession>A0ABU2LMT2</accession>
<evidence type="ECO:0000313" key="2">
    <source>
        <dbReference type="EMBL" id="MDT0318573.1"/>
    </source>
</evidence>
<evidence type="ECO:0008006" key="4">
    <source>
        <dbReference type="Google" id="ProtNLM"/>
    </source>
</evidence>
<organism evidence="2 3">
    <name type="scientific">Streptomyces millisiae</name>
    <dbReference type="NCBI Taxonomy" id="3075542"/>
    <lineage>
        <taxon>Bacteria</taxon>
        <taxon>Bacillati</taxon>
        <taxon>Actinomycetota</taxon>
        <taxon>Actinomycetes</taxon>
        <taxon>Kitasatosporales</taxon>
        <taxon>Streptomycetaceae</taxon>
        <taxon>Streptomyces</taxon>
    </lineage>
</organism>
<dbReference type="RefSeq" id="WP_311597333.1">
    <property type="nucleotide sequence ID" value="NZ_JAVREM010000007.1"/>
</dbReference>
<name>A0ABU2LMT2_9ACTN</name>
<sequence>MTSPPPRIARRRSRGHPTSVLTVTADCPRNGEGRAPSWVREAIRQIVTLYTRPNDRIQFIAPPTSDAEGFTQLLDVAQSVSRRGRPTEVRTVASLTNPSIMRTAQRQESESDSGPRHHEESVARRPLTRTHPDPGDTDPRGPDRHSLVLMIAGPEAADWADVVPWDRLLTPTGVLAAITHSSRRQGRLMDPEPLLMHLANQLGLALLDRLVIVSTGTPSAIKNVPLRRQARQAYCGVLLFSHPREARR</sequence>
<protein>
    <recommendedName>
        <fullName evidence="4">Nitroreductase domain-containing protein</fullName>
    </recommendedName>
</protein>
<evidence type="ECO:0000313" key="3">
    <source>
        <dbReference type="Proteomes" id="UP001183420"/>
    </source>
</evidence>
<comment type="caution">
    <text evidence="2">The sequence shown here is derived from an EMBL/GenBank/DDBJ whole genome shotgun (WGS) entry which is preliminary data.</text>
</comment>